<comment type="subcellular location">
    <subcellularLocation>
        <location evidence="1">Cell outer membrane</location>
    </subcellularLocation>
</comment>
<dbReference type="Gene3D" id="1.25.40.390">
    <property type="match status" value="2"/>
</dbReference>
<feature type="domain" description="RagB/SusD" evidence="6">
    <location>
        <begin position="401"/>
        <end position="494"/>
    </location>
</feature>
<dbReference type="RefSeq" id="WP_108211766.1">
    <property type="nucleotide sequence ID" value="NZ_QBKI01000004.1"/>
</dbReference>
<dbReference type="InterPro" id="IPR011990">
    <property type="entry name" value="TPR-like_helical_dom_sf"/>
</dbReference>
<comment type="caution">
    <text evidence="7">The sequence shown here is derived from an EMBL/GenBank/DDBJ whole genome shotgun (WGS) entry which is preliminary data.</text>
</comment>
<dbReference type="AlphaFoldDB" id="A0A2T5YJK8"/>
<proteinExistence type="inferred from homology"/>
<gene>
    <name evidence="7" type="ORF">C8N40_104213</name>
</gene>
<comment type="similarity">
    <text evidence="2">Belongs to the SusD family.</text>
</comment>
<dbReference type="EMBL" id="QBKI01000004">
    <property type="protein sequence ID" value="PTX19481.1"/>
    <property type="molecule type" value="Genomic_DNA"/>
</dbReference>
<evidence type="ECO:0000256" key="5">
    <source>
        <dbReference type="ARBA" id="ARBA00023237"/>
    </source>
</evidence>
<evidence type="ECO:0000313" key="7">
    <source>
        <dbReference type="EMBL" id="PTX19481.1"/>
    </source>
</evidence>
<dbReference type="Proteomes" id="UP000244225">
    <property type="component" value="Unassembled WGS sequence"/>
</dbReference>
<dbReference type="InterPro" id="IPR012944">
    <property type="entry name" value="SusD_RagB_dom"/>
</dbReference>
<keyword evidence="5" id="KW-0998">Cell outer membrane</keyword>
<dbReference type="OrthoDB" id="1183184at2"/>
<evidence type="ECO:0000313" key="8">
    <source>
        <dbReference type="Proteomes" id="UP000244225"/>
    </source>
</evidence>
<dbReference type="PROSITE" id="PS51257">
    <property type="entry name" value="PROKAR_LIPOPROTEIN"/>
    <property type="match status" value="1"/>
</dbReference>
<keyword evidence="4" id="KW-0472">Membrane</keyword>
<dbReference type="GO" id="GO:0009279">
    <property type="term" value="C:cell outer membrane"/>
    <property type="evidence" value="ECO:0007669"/>
    <property type="project" value="UniProtKB-SubCell"/>
</dbReference>
<reference evidence="7 8" key="1">
    <citation type="submission" date="2018-04" db="EMBL/GenBank/DDBJ databases">
        <title>Genomic Encyclopedia of Archaeal and Bacterial Type Strains, Phase II (KMG-II): from individual species to whole genera.</title>
        <authorList>
            <person name="Goeker M."/>
        </authorList>
    </citation>
    <scope>NUCLEOTIDE SEQUENCE [LARGE SCALE GENOMIC DNA]</scope>
    <source>
        <strain evidence="7 8">DSM 100162</strain>
    </source>
</reference>
<evidence type="ECO:0000256" key="3">
    <source>
        <dbReference type="ARBA" id="ARBA00022729"/>
    </source>
</evidence>
<evidence type="ECO:0000256" key="2">
    <source>
        <dbReference type="ARBA" id="ARBA00006275"/>
    </source>
</evidence>
<organism evidence="7 8">
    <name type="scientific">Pontibacter mucosus</name>
    <dbReference type="NCBI Taxonomy" id="1649266"/>
    <lineage>
        <taxon>Bacteria</taxon>
        <taxon>Pseudomonadati</taxon>
        <taxon>Bacteroidota</taxon>
        <taxon>Cytophagia</taxon>
        <taxon>Cytophagales</taxon>
        <taxon>Hymenobacteraceae</taxon>
        <taxon>Pontibacter</taxon>
    </lineage>
</organism>
<dbReference type="Pfam" id="PF07980">
    <property type="entry name" value="SusD_RagB"/>
    <property type="match status" value="1"/>
</dbReference>
<accession>A0A2T5YJK8</accession>
<protein>
    <submittedName>
        <fullName evidence="7">SusD-like starch-binding protein associating with outer membrane</fullName>
    </submittedName>
</protein>
<dbReference type="SUPFAM" id="SSF48452">
    <property type="entry name" value="TPR-like"/>
    <property type="match status" value="1"/>
</dbReference>
<sequence length="533" mass="59101">MKKIVYIFLAVFLFGTTACEKDILDLENPNSPGLTALTTEEGMKRAGLGVYDKFGLEYWWITLQNHDIMGDAYFTSVGNFGWRWVNQASSITLSDGTVLTPPQGGSQATELRNRNSRAVGDDNAMQYEWLSMYLVNNQANLILSAVENPDLELTGDAEAKKKVLRAWAYWWKGFAYSRIGSMYISGIIANTLNETNNDFVSYEAVIAEANSNFDAAIKELEGVTATAEYEAFLGAMIPSFTKVGKGGVLSPQEWIRNMNTYKARNILVNKKVEEMTAADWNAIVTLAENGIQANDKIFTMRSANENDLVSLTAWQPYRSLISVWSHISERLIQEYYPDDNRMERNFAIPARGYTQLNAQGRGFAYSTRYTLIPIEQGGDYASVEAGSAELNIAGSYEENQLMLAEAKIRLGQVEEGLEIIDAVRAYQSAGLPAVAGSGISQDEAAEVLRRERRVALLKNGVAFYDARRFGFLKPVSEGGGRTNAVVLHNAKGTLELDKNATIDYNYLERWDVPENELDFNAPSAGSAPVISPR</sequence>
<keyword evidence="3" id="KW-0732">Signal</keyword>
<keyword evidence="8" id="KW-1185">Reference proteome</keyword>
<evidence type="ECO:0000256" key="4">
    <source>
        <dbReference type="ARBA" id="ARBA00023136"/>
    </source>
</evidence>
<name>A0A2T5YJK8_9BACT</name>
<evidence type="ECO:0000256" key="1">
    <source>
        <dbReference type="ARBA" id="ARBA00004442"/>
    </source>
</evidence>
<evidence type="ECO:0000259" key="6">
    <source>
        <dbReference type="Pfam" id="PF07980"/>
    </source>
</evidence>